<name>A0A8S5PWZ1_9CAUD</name>
<evidence type="ECO:0000313" key="1">
    <source>
        <dbReference type="EMBL" id="DAE11272.1"/>
    </source>
</evidence>
<organism evidence="1">
    <name type="scientific">Myoviridae sp. ctq9w2</name>
    <dbReference type="NCBI Taxonomy" id="2825177"/>
    <lineage>
        <taxon>Viruses</taxon>
        <taxon>Duplodnaviria</taxon>
        <taxon>Heunggongvirae</taxon>
        <taxon>Uroviricota</taxon>
        <taxon>Caudoviricetes</taxon>
    </lineage>
</organism>
<accession>A0A8S5PWZ1</accession>
<protein>
    <submittedName>
        <fullName evidence="1">Cyclic lactone autoinducer peptide</fullName>
    </submittedName>
</protein>
<reference evidence="1" key="1">
    <citation type="journal article" date="2021" name="Proc. Natl. Acad. Sci. U.S.A.">
        <title>A Catalog of Tens of Thousands of Viruses from Human Metagenomes Reveals Hidden Associations with Chronic Diseases.</title>
        <authorList>
            <person name="Tisza M.J."/>
            <person name="Buck C.B."/>
        </authorList>
    </citation>
    <scope>NUCLEOTIDE SEQUENCE</scope>
    <source>
        <strain evidence="1">Ctq9w2</strain>
    </source>
</reference>
<sequence>MKKNEKKTVLAKALTSVADGMLSKAANSRCALIYHQPKQPEEVRKFRKNK</sequence>
<dbReference type="EMBL" id="BK015530">
    <property type="protein sequence ID" value="DAE11272.1"/>
    <property type="molecule type" value="Genomic_DNA"/>
</dbReference>
<dbReference type="NCBIfam" id="TIGR04223">
    <property type="entry name" value="quorum_AgrD"/>
    <property type="match status" value="1"/>
</dbReference>
<proteinExistence type="predicted"/>
<dbReference type="InterPro" id="IPR009229">
    <property type="entry name" value="AgrD"/>
</dbReference>